<comment type="similarity">
    <text evidence="1">Belongs to the membrane fusion protein (MFP) (TC 8.A.1) family.</text>
</comment>
<dbReference type="AlphaFoldDB" id="A0A2T5V8M3"/>
<dbReference type="GO" id="GO:0015562">
    <property type="term" value="F:efflux transmembrane transporter activity"/>
    <property type="evidence" value="ECO:0007669"/>
    <property type="project" value="TreeGrafter"/>
</dbReference>
<evidence type="ECO:0000256" key="3">
    <source>
        <dbReference type="SAM" id="MobiDB-lite"/>
    </source>
</evidence>
<feature type="coiled-coil region" evidence="2">
    <location>
        <begin position="113"/>
        <end position="178"/>
    </location>
</feature>
<organism evidence="5 6">
    <name type="scientific">Breoghania corrubedonensis</name>
    <dbReference type="NCBI Taxonomy" id="665038"/>
    <lineage>
        <taxon>Bacteria</taxon>
        <taxon>Pseudomonadati</taxon>
        <taxon>Pseudomonadota</taxon>
        <taxon>Alphaproteobacteria</taxon>
        <taxon>Hyphomicrobiales</taxon>
        <taxon>Stappiaceae</taxon>
        <taxon>Breoghania</taxon>
    </lineage>
</organism>
<reference evidence="5 6" key="1">
    <citation type="submission" date="2018-04" db="EMBL/GenBank/DDBJ databases">
        <title>Genomic Encyclopedia of Archaeal and Bacterial Type Strains, Phase II (KMG-II): from individual species to whole genera.</title>
        <authorList>
            <person name="Goeker M."/>
        </authorList>
    </citation>
    <scope>NUCLEOTIDE SEQUENCE [LARGE SCALE GENOMIC DNA]</scope>
    <source>
        <strain evidence="5 6">DSM 23382</strain>
    </source>
</reference>
<dbReference type="Gene3D" id="2.40.50.100">
    <property type="match status" value="1"/>
</dbReference>
<protein>
    <submittedName>
        <fullName evidence="5">RND family efflux transporter MFP subunit</fullName>
    </submittedName>
</protein>
<dbReference type="InterPro" id="IPR058625">
    <property type="entry name" value="MdtA-like_BSH"/>
</dbReference>
<dbReference type="PANTHER" id="PTHR30469:SF15">
    <property type="entry name" value="HLYD FAMILY OF SECRETION PROTEINS"/>
    <property type="match status" value="1"/>
</dbReference>
<dbReference type="Gene3D" id="1.10.287.470">
    <property type="entry name" value="Helix hairpin bin"/>
    <property type="match status" value="1"/>
</dbReference>
<proteinExistence type="inferred from homology"/>
<gene>
    <name evidence="5" type="ORF">C8N35_10597</name>
</gene>
<keyword evidence="2" id="KW-0175">Coiled coil</keyword>
<dbReference type="EMBL" id="QAYG01000005">
    <property type="protein sequence ID" value="PTW60097.1"/>
    <property type="molecule type" value="Genomic_DNA"/>
</dbReference>
<feature type="domain" description="Multidrug resistance protein MdtA-like barrel-sandwich hybrid" evidence="4">
    <location>
        <begin position="82"/>
        <end position="216"/>
    </location>
</feature>
<dbReference type="InterPro" id="IPR006143">
    <property type="entry name" value="RND_pump_MFP"/>
</dbReference>
<sequence length="367" mass="39326">MVSHASPARTGPDGSAEQKREARGVMRGRRRGASGPFRTLALAACLALLPAAALAQAFTVRSSEVEDIKRVYGTVEATVEVPARARISGTLEALSVDEGSFVQKGEVVAHVIDEKLSLQARALEAKIEAARSQVTKAQLDYQRAEELFKRGTVSKSNIDQLQTALTVAENTLKANEADRAVIEQQKAEGDVLAPTTGRVLEVPVTQGSVIMAGEVVAKVAADGFLLRIEVPERHARFMKVGDPVRLGADELGDDGNARAGEIVKIYPEITQGRVVADARVPGLGDFFVGERTQVLISVGTRQAIIIPLKYVTTRFGLDFVHLAREGSEPLDIVVQLGERHEIAGEMGREPGVEILTGLKAGDELVMP</sequence>
<feature type="region of interest" description="Disordered" evidence="3">
    <location>
        <begin position="1"/>
        <end position="30"/>
    </location>
</feature>
<evidence type="ECO:0000259" key="4">
    <source>
        <dbReference type="Pfam" id="PF25917"/>
    </source>
</evidence>
<name>A0A2T5V8M3_9HYPH</name>
<dbReference type="Proteomes" id="UP000244081">
    <property type="component" value="Unassembled WGS sequence"/>
</dbReference>
<evidence type="ECO:0000256" key="1">
    <source>
        <dbReference type="ARBA" id="ARBA00009477"/>
    </source>
</evidence>
<dbReference type="SUPFAM" id="SSF111369">
    <property type="entry name" value="HlyD-like secretion proteins"/>
    <property type="match status" value="1"/>
</dbReference>
<comment type="caution">
    <text evidence="5">The sequence shown here is derived from an EMBL/GenBank/DDBJ whole genome shotgun (WGS) entry which is preliminary data.</text>
</comment>
<accession>A0A2T5V8M3</accession>
<evidence type="ECO:0000256" key="2">
    <source>
        <dbReference type="SAM" id="Coils"/>
    </source>
</evidence>
<evidence type="ECO:0000313" key="5">
    <source>
        <dbReference type="EMBL" id="PTW60097.1"/>
    </source>
</evidence>
<keyword evidence="6" id="KW-1185">Reference proteome</keyword>
<evidence type="ECO:0000313" key="6">
    <source>
        <dbReference type="Proteomes" id="UP000244081"/>
    </source>
</evidence>
<dbReference type="NCBIfam" id="TIGR01730">
    <property type="entry name" value="RND_mfp"/>
    <property type="match status" value="1"/>
</dbReference>
<dbReference type="GO" id="GO:1990281">
    <property type="term" value="C:efflux pump complex"/>
    <property type="evidence" value="ECO:0007669"/>
    <property type="project" value="TreeGrafter"/>
</dbReference>
<dbReference type="PANTHER" id="PTHR30469">
    <property type="entry name" value="MULTIDRUG RESISTANCE PROTEIN MDTA"/>
    <property type="match status" value="1"/>
</dbReference>
<dbReference type="Gene3D" id="2.40.420.20">
    <property type="match status" value="1"/>
</dbReference>
<dbReference type="Pfam" id="PF25917">
    <property type="entry name" value="BSH_RND"/>
    <property type="match status" value="1"/>
</dbReference>